<proteinExistence type="predicted"/>
<dbReference type="InterPro" id="IPR036895">
    <property type="entry name" value="Uracil-DNA_glycosylase-like_sf"/>
</dbReference>
<dbReference type="HOGENOM" id="CLU_2791600_0_0_6"/>
<keyword evidence="1" id="KW-0326">Glycosidase</keyword>
<dbReference type="STRING" id="134287.A35E_00563"/>
<dbReference type="GO" id="GO:0004844">
    <property type="term" value="F:uracil DNA N-glycosylase activity"/>
    <property type="evidence" value="ECO:0007669"/>
    <property type="project" value="InterPro"/>
</dbReference>
<keyword evidence="1" id="KW-0378">Hydrolase</keyword>
<keyword evidence="2" id="KW-1185">Reference proteome</keyword>
<evidence type="ECO:0000313" key="2">
    <source>
        <dbReference type="Proteomes" id="UP000003937"/>
    </source>
</evidence>
<organism evidence="1 2">
    <name type="scientific">secondary endosymbiont of Heteropsylla cubana</name>
    <dbReference type="NCBI Taxonomy" id="134287"/>
    <lineage>
        <taxon>Bacteria</taxon>
        <taxon>Pseudomonadati</taxon>
        <taxon>Pseudomonadota</taxon>
        <taxon>Gammaproteobacteria</taxon>
        <taxon>Enterobacterales</taxon>
        <taxon>Enterobacteriaceae</taxon>
        <taxon>aphid secondary symbionts</taxon>
    </lineage>
</organism>
<gene>
    <name evidence="1" type="ORF">A35E_00563</name>
</gene>
<dbReference type="PANTHER" id="PTHR11264:SF0">
    <property type="entry name" value="URACIL-DNA GLYCOSYLASE"/>
    <property type="match status" value="1"/>
</dbReference>
<dbReference type="GO" id="GO:0097510">
    <property type="term" value="P:base-excision repair, AP site formation via deaminated base removal"/>
    <property type="evidence" value="ECO:0007669"/>
    <property type="project" value="TreeGrafter"/>
</dbReference>
<dbReference type="KEGG" id="sehc:A35E_00563"/>
<dbReference type="Gene3D" id="3.40.470.10">
    <property type="entry name" value="Uracil-DNA glycosylase-like domain"/>
    <property type="match status" value="1"/>
</dbReference>
<dbReference type="PROSITE" id="PS51257">
    <property type="entry name" value="PROKAR_LIPOPROTEIN"/>
    <property type="match status" value="1"/>
</dbReference>
<protein>
    <submittedName>
        <fullName evidence="1">Uracil DNA glycosylase</fullName>
        <ecNumber evidence="1">3.2.2.-</ecNumber>
    </submittedName>
</protein>
<dbReference type="EC" id="3.2.2.-" evidence="1"/>
<evidence type="ECO:0000313" key="1">
    <source>
        <dbReference type="EMBL" id="AFP85849.1"/>
    </source>
</evidence>
<dbReference type="PANTHER" id="PTHR11264">
    <property type="entry name" value="URACIL-DNA GLYCOSYLASE"/>
    <property type="match status" value="1"/>
</dbReference>
<dbReference type="SUPFAM" id="SSF52141">
    <property type="entry name" value="Uracil-DNA glycosylase-like"/>
    <property type="match status" value="1"/>
</dbReference>
<dbReference type="AlphaFoldDB" id="J3Z644"/>
<name>J3Z644_9ENTR</name>
<accession>J3Z644</accession>
<dbReference type="Proteomes" id="UP000003937">
    <property type="component" value="Chromosome"/>
</dbReference>
<dbReference type="EMBL" id="CP003547">
    <property type="protein sequence ID" value="AFP85849.1"/>
    <property type="molecule type" value="Genomic_DNA"/>
</dbReference>
<dbReference type="PATRIC" id="fig|134287.3.peg.534"/>
<dbReference type="InterPro" id="IPR002043">
    <property type="entry name" value="UDG_fam1"/>
</dbReference>
<sequence>MMINQKHHYVLKASHPSPLSVYHSFFGCRHFSKTNMLLENQGKTPIIWTPKVSSVYSPINLKKIKPEI</sequence>
<reference evidence="1 2" key="1">
    <citation type="journal article" date="2012" name="Mol. Biol. Evol.">
        <title>Genome reduction and co-evolution between the primary and secondary bacterial symbionts of psyllids.</title>
        <authorList>
            <person name="Sloan D.B."/>
            <person name="Moran N.A."/>
        </authorList>
    </citation>
    <scope>NUCLEOTIDE SEQUENCE [LARGE SCALE GENOMIC DNA]</scope>
    <source>
        <strain evidence="1">Hcub_S</strain>
    </source>
</reference>